<evidence type="ECO:0000313" key="2">
    <source>
        <dbReference type="EMBL" id="ARF11181.1"/>
    </source>
</evidence>
<evidence type="ECO:0000256" key="1">
    <source>
        <dbReference type="SAM" id="MobiDB-lite"/>
    </source>
</evidence>
<protein>
    <submittedName>
        <fullName evidence="2">Divergent HNH endonuclease</fullName>
    </submittedName>
</protein>
<keyword evidence="2" id="KW-0378">Hydrolase</keyword>
<organism evidence="2">
    <name type="scientific">Klosneuvirus KNV1</name>
    <dbReference type="NCBI Taxonomy" id="1977640"/>
    <lineage>
        <taxon>Viruses</taxon>
        <taxon>Varidnaviria</taxon>
        <taxon>Bamfordvirae</taxon>
        <taxon>Nucleocytoviricota</taxon>
        <taxon>Megaviricetes</taxon>
        <taxon>Imitervirales</taxon>
        <taxon>Mimiviridae</taxon>
        <taxon>Klosneuvirinae</taxon>
        <taxon>Klosneuvirus</taxon>
    </lineage>
</organism>
<keyword evidence="2" id="KW-0540">Nuclease</keyword>
<sequence>MTKSTHKRVNKNSIIIEDDNQKECNSCGNKRSNDNFIGNKGQETKTCQQCRDKNKKADDKRKDRKRDWTNSNAKKKEKRDTIKTIKNNVMIEEESSDDNEPKECDICKNPIEEESDINICLACVDKIKIQHEKDVIHWTNSRMRKVEEIGLDKYRKMNAEYAKKWRDKNKEAILEYSRKFNQLPETKLKNYKLKALYDGKKWGLSDNHALELMTDNCFYCGKESTDLEINGIDRFDWFQDYIDDNCVSCCKMCNYLKICLDPKTFIIKCKNILIHLGLLKDKIDYSIYPITKTKLYQTYKDSAVQRNINFDLSINQFNAIIKNQCYYCGISNTNTNNNGIDRKDNEIGYVLENCVSACYGCNFMKNDYSYIDFIAQVAQIYNYSKNYLNHLVYKEDFDVNTMNTGEFRTITKQVKNILKSDRKKLSKEDKMKIRELKKTENDKQIIYHLFNEEYKKNKAIKLGEEYIKKW</sequence>
<dbReference type="EMBL" id="KY684108">
    <property type="protein sequence ID" value="ARF11181.1"/>
    <property type="molecule type" value="Genomic_DNA"/>
</dbReference>
<keyword evidence="2" id="KW-0255">Endonuclease</keyword>
<dbReference type="Gene3D" id="3.30.40.220">
    <property type="match status" value="1"/>
</dbReference>
<name>A0A1V0SHN2_9VIRU</name>
<feature type="region of interest" description="Disordered" evidence="1">
    <location>
        <begin position="22"/>
        <end position="79"/>
    </location>
</feature>
<dbReference type="GO" id="GO:0004519">
    <property type="term" value="F:endonuclease activity"/>
    <property type="evidence" value="ECO:0007669"/>
    <property type="project" value="UniProtKB-KW"/>
</dbReference>
<gene>
    <name evidence="2" type="ORF">Klosneuvirus_1_38</name>
</gene>
<proteinExistence type="predicted"/>
<accession>A0A1V0SHN2</accession>
<feature type="compositionally biased region" description="Polar residues" evidence="1">
    <location>
        <begin position="23"/>
        <end position="36"/>
    </location>
</feature>
<feature type="compositionally biased region" description="Basic and acidic residues" evidence="1">
    <location>
        <begin position="50"/>
        <end position="68"/>
    </location>
</feature>
<reference evidence="2" key="1">
    <citation type="journal article" date="2017" name="Science">
        <title>Giant viruses with an expanded complement of translation system components.</title>
        <authorList>
            <person name="Schulz F."/>
            <person name="Yutin N."/>
            <person name="Ivanova N.N."/>
            <person name="Ortega D.R."/>
            <person name="Lee T.K."/>
            <person name="Vierheilig J."/>
            <person name="Daims H."/>
            <person name="Horn M."/>
            <person name="Wagner M."/>
            <person name="Jensen G.J."/>
            <person name="Kyrpides N.C."/>
            <person name="Koonin E.V."/>
            <person name="Woyke T."/>
        </authorList>
    </citation>
    <scope>NUCLEOTIDE SEQUENCE</scope>
    <source>
        <strain evidence="2">KNV1</strain>
    </source>
</reference>